<feature type="chain" id="PRO_5026049148" evidence="1">
    <location>
        <begin position="26"/>
        <end position="152"/>
    </location>
</feature>
<keyword evidence="1" id="KW-0732">Signal</keyword>
<evidence type="ECO:0000256" key="1">
    <source>
        <dbReference type="SAM" id="SignalP"/>
    </source>
</evidence>
<evidence type="ECO:0000313" key="3">
    <source>
        <dbReference type="RefSeq" id="XP_015039931.2"/>
    </source>
</evidence>
<keyword evidence="2" id="KW-1185">Reference proteome</keyword>
<sequence>MCFVKNASLWPLLPLFCLVVRSSSATPALQEEALQQIPTLNLTQVQLIAGNASLRCSLIPELCDWQLHLYSGHHFSVPLSFAESTVSTTTLSPMEVVAASTPTEQVFSLAPLRLVAQIEPKPRREKRGKRKLRRRSTFGILSKKQFVWLFFQ</sequence>
<organism evidence="2 3">
    <name type="scientific">Drosophila pseudoobscura pseudoobscura</name>
    <name type="common">Fruit fly</name>
    <dbReference type="NCBI Taxonomy" id="46245"/>
    <lineage>
        <taxon>Eukaryota</taxon>
        <taxon>Metazoa</taxon>
        <taxon>Ecdysozoa</taxon>
        <taxon>Arthropoda</taxon>
        <taxon>Hexapoda</taxon>
        <taxon>Insecta</taxon>
        <taxon>Pterygota</taxon>
        <taxon>Neoptera</taxon>
        <taxon>Endopterygota</taxon>
        <taxon>Diptera</taxon>
        <taxon>Brachycera</taxon>
        <taxon>Muscomorpha</taxon>
        <taxon>Ephydroidea</taxon>
        <taxon>Drosophilidae</taxon>
        <taxon>Drosophila</taxon>
        <taxon>Sophophora</taxon>
    </lineage>
</organism>
<reference evidence="3" key="2">
    <citation type="submission" date="2025-08" db="UniProtKB">
        <authorList>
            <consortium name="RefSeq"/>
        </authorList>
    </citation>
    <scope>IDENTIFICATION</scope>
    <source>
        <strain evidence="3">MV-25-SWS-2005</strain>
        <tissue evidence="3">Whole body</tissue>
    </source>
</reference>
<feature type="signal peptide" evidence="1">
    <location>
        <begin position="1"/>
        <end position="25"/>
    </location>
</feature>
<name>A0A6I8VFA0_DROPS</name>
<protein>
    <submittedName>
        <fullName evidence="3">Uncharacterized protein</fullName>
    </submittedName>
</protein>
<reference evidence="2" key="1">
    <citation type="submission" date="2024-06" db="UniProtKB">
        <authorList>
            <consortium name="RefSeq"/>
        </authorList>
    </citation>
    <scope>NUCLEOTIDE SEQUENCE [LARGE SCALE GENOMIC DNA]</scope>
    <source>
        <strain evidence="2">MV2-25</strain>
    </source>
</reference>
<accession>A0A6I8VFA0</accession>
<proteinExistence type="predicted"/>
<dbReference type="AlphaFoldDB" id="A0A6I8VFA0"/>
<gene>
    <name evidence="3" type="primary">LOC26532794</name>
</gene>
<evidence type="ECO:0000313" key="2">
    <source>
        <dbReference type="Proteomes" id="UP000001819"/>
    </source>
</evidence>
<dbReference type="Proteomes" id="UP000001819">
    <property type="component" value="Chromosome 3"/>
</dbReference>
<dbReference type="RefSeq" id="XP_015039931.2">
    <property type="nucleotide sequence ID" value="XM_015184445.2"/>
</dbReference>
<dbReference type="InParanoid" id="A0A6I8VFA0"/>
<dbReference type="KEGG" id="dpo:26532794"/>